<name>A0A520KU00_METT2</name>
<comment type="subcellular location">
    <subcellularLocation>
        <location evidence="6">Cytoplasm</location>
    </subcellularLocation>
</comment>
<keyword evidence="2 6" id="KW-0819">tRNA processing</keyword>
<dbReference type="InterPro" id="IPR036980">
    <property type="entry name" value="RNase_P/MRP_Rpp29_sf"/>
</dbReference>
<accession>A0A520KU00</accession>
<dbReference type="InterPro" id="IPR002730">
    <property type="entry name" value="Rpp29/RNP1"/>
</dbReference>
<protein>
    <recommendedName>
        <fullName evidence="6">Ribonuclease P protein component 1</fullName>
        <shortName evidence="6">RNase P component 1</shortName>
        <ecNumber evidence="6">3.1.26.5</ecNumber>
    </recommendedName>
    <alternativeName>
        <fullName evidence="6">Rpp29</fullName>
    </alternativeName>
</protein>
<dbReference type="Gene3D" id="2.30.30.210">
    <property type="entry name" value="Ribonuclease P/MRP, subunit p29"/>
    <property type="match status" value="1"/>
</dbReference>
<evidence type="ECO:0000256" key="1">
    <source>
        <dbReference type="ARBA" id="ARBA00022490"/>
    </source>
</evidence>
<dbReference type="Proteomes" id="UP000317158">
    <property type="component" value="Unassembled WGS sequence"/>
</dbReference>
<evidence type="ECO:0000256" key="3">
    <source>
        <dbReference type="ARBA" id="ARBA00022722"/>
    </source>
</evidence>
<dbReference type="InterPro" id="IPR023538">
    <property type="entry name" value="RNP1"/>
</dbReference>
<evidence type="ECO:0000313" key="7">
    <source>
        <dbReference type="EMBL" id="RZN65520.1"/>
    </source>
</evidence>
<proteinExistence type="inferred from homology"/>
<dbReference type="SUPFAM" id="SSF101744">
    <property type="entry name" value="Rof/RNase P subunit-like"/>
    <property type="match status" value="1"/>
</dbReference>
<reference evidence="7 8" key="1">
    <citation type="journal article" date="2019" name="Nat. Microbiol.">
        <title>Wide diversity of methane and short-chain alkane metabolisms in uncultured archaea.</title>
        <authorList>
            <person name="Borrel G."/>
            <person name="Adam P.S."/>
            <person name="McKay L.J."/>
            <person name="Chen L.X."/>
            <person name="Sierra-Garcia I.N."/>
            <person name="Sieber C.M."/>
            <person name="Letourneur Q."/>
            <person name="Ghozlane A."/>
            <person name="Andersen G.L."/>
            <person name="Li W.J."/>
            <person name="Hallam S.J."/>
            <person name="Muyzer G."/>
            <person name="de Oliveira V.M."/>
            <person name="Inskeep W.P."/>
            <person name="Banfield J.F."/>
            <person name="Gribaldo S."/>
        </authorList>
    </citation>
    <scope>NUCLEOTIDE SEQUENCE [LARGE SCALE GENOMIC DNA]</scope>
    <source>
        <strain evidence="7">NM1a</strain>
    </source>
</reference>
<keyword evidence="1 6" id="KW-0963">Cytoplasm</keyword>
<keyword evidence="5 6" id="KW-0378">Hydrolase</keyword>
<dbReference type="GO" id="GO:0005737">
    <property type="term" value="C:cytoplasm"/>
    <property type="evidence" value="ECO:0007669"/>
    <property type="project" value="UniProtKB-SubCell"/>
</dbReference>
<evidence type="ECO:0000256" key="6">
    <source>
        <dbReference type="HAMAP-Rule" id="MF_00754"/>
    </source>
</evidence>
<gene>
    <name evidence="6" type="primary">rnp1</name>
    <name evidence="7" type="ORF">EF806_01115</name>
</gene>
<comment type="catalytic activity">
    <reaction evidence="6">
        <text>Endonucleolytic cleavage of RNA, removing 5'-extranucleotides from tRNA precursor.</text>
        <dbReference type="EC" id="3.1.26.5"/>
    </reaction>
</comment>
<sequence>MRLKPNNIQYHELIGLDVQIKDSVNPYLIGLSGKVIDETKNLFILQKDASIKKIPKIGTKFVFKNPKCNESWNEILIDGALLLGRPEDRIKKMTLKRCKYYERDWV</sequence>
<organism evidence="7 8">
    <name type="scientific">Methanoliparum thermophilum</name>
    <dbReference type="NCBI Taxonomy" id="2491083"/>
    <lineage>
        <taxon>Archaea</taxon>
        <taxon>Methanobacteriati</taxon>
        <taxon>Methanobacteriota</taxon>
        <taxon>Candidatus Methanoliparia</taxon>
        <taxon>Candidatus Methanoliparales</taxon>
        <taxon>Candidatus Methanoliparaceae</taxon>
        <taxon>Candidatus Methanoliparum</taxon>
    </lineage>
</organism>
<comment type="caution">
    <text evidence="7">The sequence shown here is derived from an EMBL/GenBank/DDBJ whole genome shotgun (WGS) entry which is preliminary data.</text>
</comment>
<dbReference type="Pfam" id="PF01868">
    <property type="entry name" value="RNase_P-MRP_p29"/>
    <property type="match status" value="1"/>
</dbReference>
<evidence type="ECO:0000256" key="5">
    <source>
        <dbReference type="ARBA" id="ARBA00022801"/>
    </source>
</evidence>
<dbReference type="HAMAP" id="MF_00754">
    <property type="entry name" value="RNase_P_1"/>
    <property type="match status" value="1"/>
</dbReference>
<comment type="subunit">
    <text evidence="6">Consists of a catalytic RNA component and at least 4-5 protein subunits.</text>
</comment>
<evidence type="ECO:0000256" key="2">
    <source>
        <dbReference type="ARBA" id="ARBA00022694"/>
    </source>
</evidence>
<comment type="similarity">
    <text evidence="6">Belongs to the eukaryotic/archaeal RNase P protein component 1 family.</text>
</comment>
<dbReference type="AlphaFoldDB" id="A0A520KU00"/>
<evidence type="ECO:0000313" key="8">
    <source>
        <dbReference type="Proteomes" id="UP000317158"/>
    </source>
</evidence>
<comment type="function">
    <text evidence="6">Part of ribonuclease P, a protein complex that generates mature tRNA molecules by cleaving their 5'-ends.</text>
</comment>
<dbReference type="EC" id="3.1.26.5" evidence="6"/>
<keyword evidence="4 6" id="KW-0255">Endonuclease</keyword>
<dbReference type="SMART" id="SM00538">
    <property type="entry name" value="POP4"/>
    <property type="match status" value="1"/>
</dbReference>
<dbReference type="EMBL" id="RXIF01000002">
    <property type="protein sequence ID" value="RZN65520.1"/>
    <property type="molecule type" value="Genomic_DNA"/>
</dbReference>
<dbReference type="GO" id="GO:0030677">
    <property type="term" value="C:ribonuclease P complex"/>
    <property type="evidence" value="ECO:0007669"/>
    <property type="project" value="UniProtKB-UniRule"/>
</dbReference>
<dbReference type="GO" id="GO:0001682">
    <property type="term" value="P:tRNA 5'-leader removal"/>
    <property type="evidence" value="ECO:0007669"/>
    <property type="project" value="UniProtKB-UniRule"/>
</dbReference>
<keyword evidence="3 6" id="KW-0540">Nuclease</keyword>
<evidence type="ECO:0000256" key="4">
    <source>
        <dbReference type="ARBA" id="ARBA00022759"/>
    </source>
</evidence>
<dbReference type="InterPro" id="IPR023534">
    <property type="entry name" value="Rof/RNase_P-like"/>
</dbReference>
<dbReference type="NCBIfam" id="NF046110">
    <property type="entry name" value="RNaseP1Mthb"/>
    <property type="match status" value="1"/>
</dbReference>
<dbReference type="GO" id="GO:0004526">
    <property type="term" value="F:ribonuclease P activity"/>
    <property type="evidence" value="ECO:0007669"/>
    <property type="project" value="UniProtKB-UniRule"/>
</dbReference>
<dbReference type="GO" id="GO:0003723">
    <property type="term" value="F:RNA binding"/>
    <property type="evidence" value="ECO:0007669"/>
    <property type="project" value="InterPro"/>
</dbReference>